<evidence type="ECO:0008006" key="7">
    <source>
        <dbReference type="Google" id="ProtNLM"/>
    </source>
</evidence>
<feature type="domain" description="DUF630" evidence="4">
    <location>
        <begin position="38"/>
        <end position="96"/>
    </location>
</feature>
<evidence type="ECO:0000313" key="6">
    <source>
        <dbReference type="Proteomes" id="UP000593575"/>
    </source>
</evidence>
<reference evidence="5 6" key="1">
    <citation type="journal article" date="2019" name="Genome Biol. Evol.">
        <title>Insights into the evolution of the New World diploid cottons (Gossypium, subgenus Houzingenia) based on genome sequencing.</title>
        <authorList>
            <person name="Grover C.E."/>
            <person name="Arick M.A. 2nd"/>
            <person name="Thrash A."/>
            <person name="Conover J.L."/>
            <person name="Sanders W.S."/>
            <person name="Peterson D.G."/>
            <person name="Frelichowski J.E."/>
            <person name="Scheffler J.A."/>
            <person name="Scheffler B.E."/>
            <person name="Wendel J.F."/>
        </authorList>
    </citation>
    <scope>NUCLEOTIDE SEQUENCE [LARGE SCALE GENOMIC DNA]</scope>
    <source>
        <strain evidence="5">6</strain>
        <tissue evidence="5">Leaf</tissue>
    </source>
</reference>
<feature type="coiled-coil region" evidence="1">
    <location>
        <begin position="765"/>
        <end position="824"/>
    </location>
</feature>
<feature type="region of interest" description="Disordered" evidence="2">
    <location>
        <begin position="103"/>
        <end position="202"/>
    </location>
</feature>
<feature type="compositionally biased region" description="Low complexity" evidence="2">
    <location>
        <begin position="130"/>
        <end position="140"/>
    </location>
</feature>
<name>A0A7J9JSR8_9ROSI</name>
<evidence type="ECO:0000256" key="2">
    <source>
        <dbReference type="SAM" id="MobiDB-lite"/>
    </source>
</evidence>
<dbReference type="AlphaFoldDB" id="A0A7J9JSR8"/>
<feature type="compositionally biased region" description="Low complexity" evidence="2">
    <location>
        <begin position="333"/>
        <end position="345"/>
    </location>
</feature>
<comment type="caution">
    <text evidence="5">The sequence shown here is derived from an EMBL/GenBank/DDBJ whole genome shotgun (WGS) entry which is preliminary data.</text>
</comment>
<dbReference type="Proteomes" id="UP000593575">
    <property type="component" value="Unassembled WGS sequence"/>
</dbReference>
<keyword evidence="6" id="KW-1185">Reference proteome</keyword>
<feature type="compositionally biased region" description="Basic and acidic residues" evidence="2">
    <location>
        <begin position="184"/>
        <end position="195"/>
    </location>
</feature>
<dbReference type="EMBL" id="JABFAE010000009">
    <property type="protein sequence ID" value="MBA0837233.1"/>
    <property type="molecule type" value="Genomic_DNA"/>
</dbReference>
<evidence type="ECO:0000313" key="5">
    <source>
        <dbReference type="EMBL" id="MBA0837233.1"/>
    </source>
</evidence>
<feature type="region of interest" description="Disordered" evidence="2">
    <location>
        <begin position="326"/>
        <end position="380"/>
    </location>
</feature>
<accession>A0A7J9JSR8</accession>
<evidence type="ECO:0000259" key="4">
    <source>
        <dbReference type="Pfam" id="PF04783"/>
    </source>
</evidence>
<feature type="compositionally biased region" description="Low complexity" evidence="2">
    <location>
        <begin position="166"/>
        <end position="182"/>
    </location>
</feature>
<feature type="region of interest" description="Disordered" evidence="2">
    <location>
        <begin position="252"/>
        <end position="283"/>
    </location>
</feature>
<gene>
    <name evidence="5" type="ORF">Goarm_009408</name>
</gene>
<feature type="compositionally biased region" description="Basic and acidic residues" evidence="2">
    <location>
        <begin position="369"/>
        <end position="380"/>
    </location>
</feature>
<organism evidence="5 6">
    <name type="scientific">Gossypium armourianum</name>
    <dbReference type="NCBI Taxonomy" id="34283"/>
    <lineage>
        <taxon>Eukaryota</taxon>
        <taxon>Viridiplantae</taxon>
        <taxon>Streptophyta</taxon>
        <taxon>Embryophyta</taxon>
        <taxon>Tracheophyta</taxon>
        <taxon>Spermatophyta</taxon>
        <taxon>Magnoliopsida</taxon>
        <taxon>eudicotyledons</taxon>
        <taxon>Gunneridae</taxon>
        <taxon>Pentapetalae</taxon>
        <taxon>rosids</taxon>
        <taxon>malvids</taxon>
        <taxon>Malvales</taxon>
        <taxon>Malvaceae</taxon>
        <taxon>Malvoideae</taxon>
        <taxon>Gossypium</taxon>
    </lineage>
</organism>
<feature type="compositionally biased region" description="Basic and acidic residues" evidence="2">
    <location>
        <begin position="141"/>
        <end position="162"/>
    </location>
</feature>
<evidence type="ECO:0000256" key="1">
    <source>
        <dbReference type="SAM" id="Coils"/>
    </source>
</evidence>
<feature type="compositionally biased region" description="Polar residues" evidence="2">
    <location>
        <begin position="355"/>
        <end position="368"/>
    </location>
</feature>
<dbReference type="InterPro" id="IPR006868">
    <property type="entry name" value="DUF630"/>
</dbReference>
<dbReference type="InterPro" id="IPR006867">
    <property type="entry name" value="DUF632"/>
</dbReference>
<feature type="compositionally biased region" description="Basic and acidic residues" evidence="2">
    <location>
        <begin position="262"/>
        <end position="272"/>
    </location>
</feature>
<dbReference type="Pfam" id="PF04783">
    <property type="entry name" value="DUF630"/>
    <property type="match status" value="1"/>
</dbReference>
<protein>
    <recommendedName>
        <fullName evidence="7">Nitrate regulatory gene2 protein-like</fullName>
    </recommendedName>
</protein>
<dbReference type="PANTHER" id="PTHR21450">
    <property type="entry name" value="PROTEIN ALTERED PHOSPHATE STARVATION RESPONSE 1"/>
    <property type="match status" value="1"/>
</dbReference>
<evidence type="ECO:0000259" key="3">
    <source>
        <dbReference type="Pfam" id="PF04782"/>
    </source>
</evidence>
<proteinExistence type="predicted"/>
<dbReference type="PANTHER" id="PTHR21450:SF2">
    <property type="entry name" value="FAMILY PROTEIN, PUTATIVE (DUF630 AND DUF632)-RELATED"/>
    <property type="match status" value="1"/>
</dbReference>
<feature type="domain" description="DUF632" evidence="3">
    <location>
        <begin position="411"/>
        <end position="745"/>
    </location>
</feature>
<sequence>MNGITGSSFNLGFCSSPCSYCCSSSVLATVFVANRIIMGCGPSKADDLPLVTLCKERKELIKAATIHRSALAAAHVTYFHSLRDVGEAIRRFVDEELVVGSSSSADSPVLTLPSDEFKSSKKKKRKGDDVVSSPSTSLSHSIEEHGKNAAKHKEESDGEGSHLDLSSASPSISGSGSGSPSGHVEMHHGHSHSPDQEGPGPAPYGYNYGYGAGGYGGYGYGYPYPPPQENWGTNGNSSSYIGYASYYPVSRYGYGSTTSSPDSKEVREREGIPDLEDETEPEMLRAAHKEKRKMVKEEMDHNYNDSNHKIGNFGEGTSKSVQVQKVNSTAEGSTLTSKAVSSSKSESLEPGDHINISTSSGSDTIVTKSSEEDFPKSKRVSFEVEEAPNLDVDSSKPSSLTTLSVHGTRDLQEVVKEIKDEFETASSYGKEVAVLLEVGKLPYQQRKGTGFRGGFLVFFEVNPLNMLVIFSRILYLVAPNMLSSPPPPGPSIRITSRTMEMAKEYCQVVEQDEKHRNLSSTLEELYEWEKKLYKEVKDEERLRVIYEKKCKRLIMLDNQGAESSKIDATRASIRKLLTKINVCIKAVEAISTRIHKLRDEELQPQLTDLVYGLIRMWKSMLSCHQKQFQAIMETKVRYLRANTGFERDSGLKATIKLEMELLDWCTRFNNWINTQKAYVGSLYEWLMRCIQRDQEMTADGVAPFSPGRVGAPPIFVICNDWYQAMDRISERGVANAMQNFASSLHQLWERQDEEQRRRTRAQYLSKDFEKRLRELRLQRQRMEQEQDSLDKTAVSPLDDLKVDLDSMRKKLEEERTRHKDAIKLVHDAASSSLQAGLVPIFEALGNFSSEVLKAHEQVRLENTAVS</sequence>
<dbReference type="Pfam" id="PF04782">
    <property type="entry name" value="DUF632"/>
    <property type="match status" value="1"/>
</dbReference>
<keyword evidence="1" id="KW-0175">Coiled coil</keyword>